<organism evidence="22 23">
    <name type="scientific">Amphiprion percula</name>
    <name type="common">Orange clownfish</name>
    <name type="synonym">Lutjanus percula</name>
    <dbReference type="NCBI Taxonomy" id="161767"/>
    <lineage>
        <taxon>Eukaryota</taxon>
        <taxon>Metazoa</taxon>
        <taxon>Chordata</taxon>
        <taxon>Craniata</taxon>
        <taxon>Vertebrata</taxon>
        <taxon>Euteleostomi</taxon>
        <taxon>Actinopterygii</taxon>
        <taxon>Neopterygii</taxon>
        <taxon>Teleostei</taxon>
        <taxon>Neoteleostei</taxon>
        <taxon>Acanthomorphata</taxon>
        <taxon>Ovalentaria</taxon>
        <taxon>Pomacentridae</taxon>
        <taxon>Amphiprion</taxon>
    </lineage>
</organism>
<keyword evidence="8" id="KW-0443">Lipid metabolism</keyword>
<evidence type="ECO:0000313" key="23">
    <source>
        <dbReference type="Proteomes" id="UP000265080"/>
    </source>
</evidence>
<dbReference type="GO" id="GO:0008299">
    <property type="term" value="P:isoprenoid biosynthetic process"/>
    <property type="evidence" value="ECO:0007669"/>
    <property type="project" value="UniProtKB-KW"/>
</dbReference>
<evidence type="ECO:0000256" key="7">
    <source>
        <dbReference type="ARBA" id="ARBA00022842"/>
    </source>
</evidence>
<evidence type="ECO:0000256" key="8">
    <source>
        <dbReference type="ARBA" id="ARBA00023098"/>
    </source>
</evidence>
<keyword evidence="23" id="KW-1185">Reference proteome</keyword>
<evidence type="ECO:0000256" key="1">
    <source>
        <dbReference type="ARBA" id="ARBA00001946"/>
    </source>
</evidence>
<evidence type="ECO:0000256" key="10">
    <source>
        <dbReference type="ARBA" id="ARBA00023229"/>
    </source>
</evidence>
<accession>A0A3P8SPT8</accession>
<evidence type="ECO:0000256" key="3">
    <source>
        <dbReference type="ARBA" id="ARBA00004749"/>
    </source>
</evidence>
<dbReference type="FunFam" id="1.10.600.10:FF:000011">
    <property type="entry name" value="Decaprenyl diphosphate synthase subunit 1"/>
    <property type="match status" value="1"/>
</dbReference>
<protein>
    <recommendedName>
        <fullName evidence="16">All trans-polyprenyl-diphosphate synthase PDSS1</fullName>
        <ecNumber evidence="15">2.5.1.91</ecNumber>
    </recommendedName>
    <alternativeName>
        <fullName evidence="19">All-trans-decaprenyl-diphosphate synthase subunit 1</fullName>
    </alternativeName>
    <alternativeName>
        <fullName evidence="17">Decaprenyl-diphosphate synthase subunit 1</fullName>
    </alternativeName>
    <alternativeName>
        <fullName evidence="18">Solanesyl-diphosphate synthase subunit 1</fullName>
    </alternativeName>
    <alternativeName>
        <fullName evidence="20">Trans-prenyltransferase 1</fullName>
    </alternativeName>
</protein>
<dbReference type="GO" id="GO:0006744">
    <property type="term" value="P:ubiquinone biosynthetic process"/>
    <property type="evidence" value="ECO:0007669"/>
    <property type="project" value="TreeGrafter"/>
</dbReference>
<dbReference type="SFLD" id="SFLDS00005">
    <property type="entry name" value="Isoprenoid_Synthase_Type_I"/>
    <property type="match status" value="1"/>
</dbReference>
<evidence type="ECO:0000256" key="5">
    <source>
        <dbReference type="ARBA" id="ARBA00022679"/>
    </source>
</evidence>
<sequence length="427" mass="47811">MLLGNMAGPWSRQCRRWSTNCTTASLLETLWYFNGRSVSSSASSLGRASWSSGPGNEGQPPSTTQIHFKTLTYNSSLVRQKSRFLYPTTQQHCCCRTTHSDAKLKDPFTLAQRDLTSLYDDIKKELFVSKDELKFLCDYYFDGKGKAIRPMIVVLMARALNIHSNRSGDLLPGQRAIAMITEMIHTASLVHDDVIDGSDRRRGKRTINEVWGEKKAILAGDFILSAASMALARIGNITVVKVLSQVIEDLVRGEFMQLGSKENENERFKHYLEKTFKKTASLIANSCKAVSILVNSDPDIHEIAYEYGKNVGIAFQLVDDVLDFTSGANNLGKPSAADLKLGLATGPVLFACQQFPELHAMIMRRFSSNGDVDRAWQYVIQSDGVEQTSFLAKRYCQEAIRQISMLRPSPERDALIRLTEMVLTRDK</sequence>
<evidence type="ECO:0000256" key="17">
    <source>
        <dbReference type="ARBA" id="ARBA00080324"/>
    </source>
</evidence>
<reference evidence="22" key="2">
    <citation type="submission" date="2025-08" db="UniProtKB">
        <authorList>
            <consortium name="Ensembl"/>
        </authorList>
    </citation>
    <scope>IDENTIFICATION</scope>
</reference>
<evidence type="ECO:0000256" key="11">
    <source>
        <dbReference type="ARBA" id="ARBA00050825"/>
    </source>
</evidence>
<dbReference type="PANTHER" id="PTHR12001">
    <property type="entry name" value="GERANYLGERANYL PYROPHOSPHATE SYNTHASE"/>
    <property type="match status" value="1"/>
</dbReference>
<dbReference type="EC" id="2.5.1.91" evidence="15"/>
<dbReference type="Ensembl" id="ENSAPET00000014567.1">
    <property type="protein sequence ID" value="ENSAPEP00000014189.1"/>
    <property type="gene ID" value="ENSAPEG00000010130.1"/>
</dbReference>
<evidence type="ECO:0000256" key="16">
    <source>
        <dbReference type="ARBA" id="ARBA00073240"/>
    </source>
</evidence>
<comment type="similarity">
    <text evidence="4 21">Belongs to the FPP/GGPP synthase family.</text>
</comment>
<evidence type="ECO:0000256" key="15">
    <source>
        <dbReference type="ARBA" id="ARBA00066510"/>
    </source>
</evidence>
<evidence type="ECO:0000256" key="19">
    <source>
        <dbReference type="ARBA" id="ARBA00083689"/>
    </source>
</evidence>
<comment type="subcellular location">
    <subcellularLocation>
        <location evidence="2">Mitochondrion</location>
    </subcellularLocation>
</comment>
<evidence type="ECO:0000256" key="20">
    <source>
        <dbReference type="ARBA" id="ARBA00084036"/>
    </source>
</evidence>
<comment type="subunit">
    <text evidence="14">Heterotetramer composed of 2 PDSS1/DPS1 and 2 PDSS2/DLP1 subunits.</text>
</comment>
<comment type="pathway">
    <text evidence="3">Cofactor biosynthesis; ubiquinone biosynthesis.</text>
</comment>
<reference evidence="22 23" key="1">
    <citation type="submission" date="2018-03" db="EMBL/GenBank/DDBJ databases">
        <title>Finding Nemo's genes: A chromosome-scale reference assembly of the genome of the orange clownfish Amphiprion percula.</title>
        <authorList>
            <person name="Lehmann R."/>
        </authorList>
    </citation>
    <scope>NUCLEOTIDE SEQUENCE</scope>
</reference>
<dbReference type="PROSITE" id="PS00723">
    <property type="entry name" value="POLYPRENYL_SYNTHASE_1"/>
    <property type="match status" value="1"/>
</dbReference>
<comment type="cofactor">
    <cofactor evidence="1">
        <name>Mg(2+)</name>
        <dbReference type="ChEBI" id="CHEBI:18420"/>
    </cofactor>
</comment>
<keyword evidence="6" id="KW-0479">Metal-binding</keyword>
<dbReference type="Pfam" id="PF00348">
    <property type="entry name" value="polyprenyl_synt"/>
    <property type="match status" value="1"/>
</dbReference>
<dbReference type="InterPro" id="IPR033749">
    <property type="entry name" value="Polyprenyl_synt_CS"/>
</dbReference>
<dbReference type="InterPro" id="IPR008949">
    <property type="entry name" value="Isoprenoid_synthase_dom_sf"/>
</dbReference>
<dbReference type="GO" id="GO:0046872">
    <property type="term" value="F:metal ion binding"/>
    <property type="evidence" value="ECO:0007669"/>
    <property type="project" value="UniProtKB-KW"/>
</dbReference>
<dbReference type="InterPro" id="IPR000092">
    <property type="entry name" value="Polyprenyl_synt"/>
</dbReference>
<evidence type="ECO:0000256" key="14">
    <source>
        <dbReference type="ARBA" id="ARBA00064334"/>
    </source>
</evidence>
<evidence type="ECO:0000256" key="6">
    <source>
        <dbReference type="ARBA" id="ARBA00022723"/>
    </source>
</evidence>
<evidence type="ECO:0000256" key="12">
    <source>
        <dbReference type="ARBA" id="ARBA00051100"/>
    </source>
</evidence>
<dbReference type="SUPFAM" id="SSF48576">
    <property type="entry name" value="Terpenoid synthases"/>
    <property type="match status" value="1"/>
</dbReference>
<dbReference type="GO" id="GO:0032478">
    <property type="term" value="C:heterotetrameric polyprenyl diphosphate synthase complex"/>
    <property type="evidence" value="ECO:0007669"/>
    <property type="project" value="UniProtKB-ARBA"/>
</dbReference>
<dbReference type="PROSITE" id="PS00444">
    <property type="entry name" value="POLYPRENYL_SYNTHASE_2"/>
    <property type="match status" value="1"/>
</dbReference>
<keyword evidence="10" id="KW-0414">Isoprene biosynthesis</keyword>
<keyword evidence="9" id="KW-0496">Mitochondrion</keyword>
<evidence type="ECO:0000313" key="22">
    <source>
        <dbReference type="Ensembl" id="ENSAPEP00000014189.1"/>
    </source>
</evidence>
<dbReference type="Proteomes" id="UP000265080">
    <property type="component" value="Chromosome 22"/>
</dbReference>
<dbReference type="GeneTree" id="ENSGT00940000153498"/>
<dbReference type="STRING" id="161767.ENSAPEP00000014189"/>
<dbReference type="GO" id="GO:0097269">
    <property type="term" value="F:all-trans-decaprenyl-diphosphate synthase activity"/>
    <property type="evidence" value="ECO:0007669"/>
    <property type="project" value="UniProtKB-EC"/>
</dbReference>
<dbReference type="OMA" id="GKQMRPM"/>
<reference evidence="22" key="3">
    <citation type="submission" date="2025-09" db="UniProtKB">
        <authorList>
            <consortium name="Ensembl"/>
        </authorList>
    </citation>
    <scope>IDENTIFICATION</scope>
</reference>
<dbReference type="CDD" id="cd00685">
    <property type="entry name" value="Trans_IPPS_HT"/>
    <property type="match status" value="1"/>
</dbReference>
<evidence type="ECO:0000256" key="13">
    <source>
        <dbReference type="ARBA" id="ARBA00057934"/>
    </source>
</evidence>
<evidence type="ECO:0000256" key="9">
    <source>
        <dbReference type="ARBA" id="ARBA00023128"/>
    </source>
</evidence>
<comment type="catalytic activity">
    <reaction evidence="11">
        <text>6 isopentenyl diphosphate + (2E,6E)-farnesyl diphosphate = all-trans-nonaprenyl diphosphate + 6 diphosphate</text>
        <dbReference type="Rhea" id="RHEA:55364"/>
        <dbReference type="ChEBI" id="CHEBI:33019"/>
        <dbReference type="ChEBI" id="CHEBI:58391"/>
        <dbReference type="ChEBI" id="CHEBI:128769"/>
        <dbReference type="ChEBI" id="CHEBI:175763"/>
    </reaction>
    <physiologicalReaction direction="left-to-right" evidence="11">
        <dbReference type="Rhea" id="RHEA:55365"/>
    </physiologicalReaction>
</comment>
<comment type="function">
    <text evidence="13">Heterotetrameric enzyme that catalyzes the condensation of farnesyl diphosphate (FPP), which acts as a primer, and isopentenyl diphosphate (IPP) to produce prenyl diphosphates of varying chain lengths and participates in the determination of the side chain of ubiquinone. Supplies nona and decaprenyl diphosphate, the precursors for the side chain of the isoprenoid quinones ubiquinone-9 (Q9)and ubiquinone-10 (Q10) respectively. The enzyme adds isopentenyl diphosphate molecules sequentially to farnesyl diphosphate with trans stereochemistry.</text>
</comment>
<dbReference type="PANTHER" id="PTHR12001:SF69">
    <property type="entry name" value="ALL TRANS-POLYPRENYL-DIPHOSPHATE SYNTHASE PDSS1"/>
    <property type="match status" value="1"/>
</dbReference>
<name>A0A3P8SPT8_AMPPE</name>
<keyword evidence="5 21" id="KW-0808">Transferase</keyword>
<proteinExistence type="inferred from homology"/>
<keyword evidence="7" id="KW-0460">Magnesium</keyword>
<evidence type="ECO:0000256" key="2">
    <source>
        <dbReference type="ARBA" id="ARBA00004173"/>
    </source>
</evidence>
<comment type="catalytic activity">
    <reaction evidence="12">
        <text>7 isopentenyl diphosphate + (2E,6E)-farnesyl diphosphate = all-trans-decaprenyl diphosphate + 7 diphosphate</text>
        <dbReference type="Rhea" id="RHEA:27802"/>
        <dbReference type="ChEBI" id="CHEBI:33019"/>
        <dbReference type="ChEBI" id="CHEBI:60721"/>
        <dbReference type="ChEBI" id="CHEBI:128769"/>
        <dbReference type="ChEBI" id="CHEBI:175763"/>
        <dbReference type="EC" id="2.5.1.91"/>
    </reaction>
    <physiologicalReaction direction="left-to-right" evidence="12">
        <dbReference type="Rhea" id="RHEA:27803"/>
    </physiologicalReaction>
</comment>
<evidence type="ECO:0000256" key="4">
    <source>
        <dbReference type="ARBA" id="ARBA00006706"/>
    </source>
</evidence>
<evidence type="ECO:0000256" key="21">
    <source>
        <dbReference type="RuleBase" id="RU004466"/>
    </source>
</evidence>
<dbReference type="AlphaFoldDB" id="A0A3P8SPT8"/>
<dbReference type="Gene3D" id="1.10.600.10">
    <property type="entry name" value="Farnesyl Diphosphate Synthase"/>
    <property type="match status" value="1"/>
</dbReference>
<evidence type="ECO:0000256" key="18">
    <source>
        <dbReference type="ARBA" id="ARBA00083184"/>
    </source>
</evidence>